<feature type="compositionally biased region" description="Polar residues" evidence="1">
    <location>
        <begin position="289"/>
        <end position="303"/>
    </location>
</feature>
<feature type="region of interest" description="Disordered" evidence="1">
    <location>
        <begin position="47"/>
        <end position="94"/>
    </location>
</feature>
<evidence type="ECO:0000256" key="1">
    <source>
        <dbReference type="SAM" id="MobiDB-lite"/>
    </source>
</evidence>
<evidence type="ECO:0000313" key="4">
    <source>
        <dbReference type="WBParaSite" id="HPLM_0000124201-mRNA-1"/>
    </source>
</evidence>
<feature type="compositionally biased region" description="Polar residues" evidence="1">
    <location>
        <begin position="266"/>
        <end position="282"/>
    </location>
</feature>
<feature type="compositionally biased region" description="Low complexity" evidence="1">
    <location>
        <begin position="304"/>
        <end position="317"/>
    </location>
</feature>
<feature type="compositionally biased region" description="Polar residues" evidence="1">
    <location>
        <begin position="620"/>
        <end position="630"/>
    </location>
</feature>
<dbReference type="WBParaSite" id="HPLM_0000124201-mRNA-1">
    <property type="protein sequence ID" value="HPLM_0000124201-mRNA-1"/>
    <property type="gene ID" value="HPLM_0000124201"/>
</dbReference>
<feature type="region of interest" description="Disordered" evidence="1">
    <location>
        <begin position="266"/>
        <end position="317"/>
    </location>
</feature>
<dbReference type="STRING" id="6290.A0A0N4VVC2"/>
<evidence type="ECO:0000313" key="3">
    <source>
        <dbReference type="Proteomes" id="UP000268014"/>
    </source>
</evidence>
<feature type="compositionally biased region" description="Polar residues" evidence="1">
    <location>
        <begin position="47"/>
        <end position="76"/>
    </location>
</feature>
<feature type="region of interest" description="Disordered" evidence="1">
    <location>
        <begin position="199"/>
        <end position="236"/>
    </location>
</feature>
<feature type="region of interest" description="Disordered" evidence="1">
    <location>
        <begin position="617"/>
        <end position="636"/>
    </location>
</feature>
<sequence>MNVTKPNIDLLAQKNGTYAPPSSFYSKVEQLLRLALLKLLSNSTDSTSLHRQLSKSRTTPEAQSEQPKLNARSNFSDTEEFGDTPEGTTIEGIPSNYSYELSSAANAPLTRKSSTSGHLESFLRNLTSPTSSSRSTIDVTTPIITTAGKLDMNFGEVLESRPLSSVGPINSTGSPSTESATTSIYQPNTTIVIIKKHLRMSTPSSTSSRTPLRNSPIPPTGTATTTPAKKSTADIENDTTTFMDSYQSETFTSSVILQTTENGSSFNGSILSNTTPLEVNTGSPPPSGTIVSGTTSSEEQLGDTSSSSTAPIGSSGTLQMEDFVTTTVLPSSATAVVDSKLSGGSSQSSASPEILTESSEIDGELVTPSERNVADNNKVLQRQVAFTDLPGGSQVESLLHVTDLRATTSSTTSEEHFESTSPASSTTISTSIFLESHLVEGAVTTDVTSTGNADVDNELQFNKTSESPTDNMDSFPKLESLVDTTAFPRPSSAVGVKKPSGKTGEDLVVLISSTDSSPFTTITKCDADSEKLSDALNANAARGCTVTKASSSTSMPTSRTNTEMRKVETVSPTAIEEHNRKLGKTELHQVVNLKTLLEKNDVVENIAATTAGLSRKALTTERNQTSSSPEFLSGRELIGGSLRKAGKESGTSPDFVPSITSKRSSRPPASSTRKKVSTKSEFFKLPKVAAHSKASHASKNEIGELTTKPSETVAMTSMVSPSKSKMDKTSQKLKRAGLSSRVPSHPPFGLRNTVSEVKVSTMLEVRTGNSVANPSLVGIRPIDASNGTNEKAIKHKKAGFNGKIAKGKPVKNRKIVQKHKDQFNPRLILRRNSLMIPMKVFNRVSKTFNHKALEGPQKSSRTDRSDLTTLFSNESKKAKQGKQFSGKTVAVHNQRNNFTLKSFPEKNSATDFHKEIAKLLFSMTNDNNH</sequence>
<proteinExistence type="predicted"/>
<reference evidence="4" key="1">
    <citation type="submission" date="2017-02" db="UniProtKB">
        <authorList>
            <consortium name="WormBaseParasite"/>
        </authorList>
    </citation>
    <scope>IDENTIFICATION</scope>
</reference>
<dbReference type="OMA" id="HLGIQMK"/>
<feature type="compositionally biased region" description="Polar residues" evidence="1">
    <location>
        <begin position="658"/>
        <end position="671"/>
    </location>
</feature>
<protein>
    <submittedName>
        <fullName evidence="4">Flocculation protein FLO11</fullName>
    </submittedName>
</protein>
<gene>
    <name evidence="2" type="ORF">HPLM_LOCUS1240</name>
</gene>
<accession>A0A0N4VVC2</accession>
<feature type="compositionally biased region" description="Polar residues" evidence="1">
    <location>
        <begin position="547"/>
        <end position="561"/>
    </location>
</feature>
<feature type="region of interest" description="Disordered" evidence="1">
    <location>
        <begin position="642"/>
        <end position="678"/>
    </location>
</feature>
<evidence type="ECO:0000313" key="2">
    <source>
        <dbReference type="EMBL" id="VDO08588.1"/>
    </source>
</evidence>
<feature type="compositionally biased region" description="Low complexity" evidence="1">
    <location>
        <begin position="200"/>
        <end position="230"/>
    </location>
</feature>
<organism evidence="4">
    <name type="scientific">Haemonchus placei</name>
    <name type="common">Barber's pole worm</name>
    <dbReference type="NCBI Taxonomy" id="6290"/>
    <lineage>
        <taxon>Eukaryota</taxon>
        <taxon>Metazoa</taxon>
        <taxon>Ecdysozoa</taxon>
        <taxon>Nematoda</taxon>
        <taxon>Chromadorea</taxon>
        <taxon>Rhabditida</taxon>
        <taxon>Rhabditina</taxon>
        <taxon>Rhabditomorpha</taxon>
        <taxon>Strongyloidea</taxon>
        <taxon>Trichostrongylidae</taxon>
        <taxon>Haemonchus</taxon>
    </lineage>
</organism>
<dbReference type="Proteomes" id="UP000268014">
    <property type="component" value="Unassembled WGS sequence"/>
</dbReference>
<keyword evidence="3" id="KW-1185">Reference proteome</keyword>
<name>A0A0N4VVC2_HAEPC</name>
<dbReference type="EMBL" id="UZAF01001542">
    <property type="protein sequence ID" value="VDO08588.1"/>
    <property type="molecule type" value="Genomic_DNA"/>
</dbReference>
<dbReference type="AlphaFoldDB" id="A0A0N4VVC2"/>
<reference evidence="2 3" key="2">
    <citation type="submission" date="2018-11" db="EMBL/GenBank/DDBJ databases">
        <authorList>
            <consortium name="Pathogen Informatics"/>
        </authorList>
    </citation>
    <scope>NUCLEOTIDE SEQUENCE [LARGE SCALE GENOMIC DNA]</scope>
    <source>
        <strain evidence="2 3">MHpl1</strain>
    </source>
</reference>
<feature type="region of interest" description="Disordered" evidence="1">
    <location>
        <begin position="547"/>
        <end position="573"/>
    </location>
</feature>